<evidence type="ECO:0000259" key="6">
    <source>
        <dbReference type="PROSITE" id="PS00623"/>
    </source>
</evidence>
<evidence type="ECO:0000256" key="5">
    <source>
        <dbReference type="SAM" id="SignalP"/>
    </source>
</evidence>
<dbReference type="InterPro" id="IPR007867">
    <property type="entry name" value="GMC_OxRtase_C"/>
</dbReference>
<dbReference type="GO" id="GO:0016614">
    <property type="term" value="F:oxidoreductase activity, acting on CH-OH group of donors"/>
    <property type="evidence" value="ECO:0007669"/>
    <property type="project" value="InterPro"/>
</dbReference>
<gene>
    <name evidence="8" type="ORF">FAUST_322</name>
</gene>
<feature type="domain" description="Glucose-methanol-choline oxidoreductase N-terminal" evidence="7">
    <location>
        <begin position="274"/>
        <end position="288"/>
    </location>
</feature>
<dbReference type="PIRSF" id="PIRSF000137">
    <property type="entry name" value="Alcohol_oxidase"/>
    <property type="match status" value="1"/>
</dbReference>
<protein>
    <recommendedName>
        <fullName evidence="6 7">Glucose-methanol-choline oxidoreductase N-terminal domain-containing protein</fullName>
    </recommendedName>
</protein>
<evidence type="ECO:0000256" key="3">
    <source>
        <dbReference type="PIRSR" id="PIRSR000137-2"/>
    </source>
</evidence>
<evidence type="ECO:0000313" key="8">
    <source>
        <dbReference type="EMBL" id="KAF5248386.1"/>
    </source>
</evidence>
<dbReference type="Pfam" id="PF00732">
    <property type="entry name" value="GMC_oxred_N"/>
    <property type="match status" value="1"/>
</dbReference>
<dbReference type="EMBL" id="JAAMOD010000006">
    <property type="protein sequence ID" value="KAF5248386.1"/>
    <property type="molecule type" value="Genomic_DNA"/>
</dbReference>
<keyword evidence="5" id="KW-0732">Signal</keyword>
<sequence length="594" mass="64312">MQIYAWLVSALVTAASATETYDYIIVGGGTAGGALATRLSLGLPKSKILLLEAGPSALDDVRINVPGMRGSILGSSLDWNFSSIAQPGLNGRSISVNRGKVLGGSSAMNFLCYDRASSAEYDAWSELGSPGWNWQTMIHGMKKSENFTGNDGDIHGRSGPISSTYNRIVPDVLKPWQSTVNKLGVPINDGGSLGGKPNGVMFQPTNIDVTNYTRSYSANSYLPKAGPNLKVKTNVHVAKVLFSSDKSKGLTATGIALQDGSTIKARKEVILSAGSIQSPGLLEMSGIGQASVLANAGIKKILDLPGVGENYQDHLRTSNTYILKEGYESFDPFIFDAQGTKATEQFNLWLENKKSWYDYTSSAYAFLNWAQVSDKVHKDITKLAKDGFAKNGTVVDKKKLEYLKDPSIPQLELLLEANYVGAQGYPAAGGSFITIFSTVMHPMSRGSVHINEKDPKGKPIIDLNYLNNEYDIQALVEGAKYARKVAFTEPLRSVWAAEFEPGLGTRTDKQLRDWVVKTVNSFYHPIGTCAMLPKKVDGVVDSNLKVYGTKNLRVVDASIIPVQLSGHIQTAVYGIAETAAQKIIDAEKKFDKSL</sequence>
<dbReference type="Gene3D" id="3.50.50.60">
    <property type="entry name" value="FAD/NAD(P)-binding domain"/>
    <property type="match status" value="1"/>
</dbReference>
<dbReference type="GO" id="GO:0044550">
    <property type="term" value="P:secondary metabolite biosynthetic process"/>
    <property type="evidence" value="ECO:0007669"/>
    <property type="project" value="TreeGrafter"/>
</dbReference>
<feature type="chain" id="PRO_5043000473" description="Glucose-methanol-choline oxidoreductase N-terminal domain-containing protein" evidence="5">
    <location>
        <begin position="18"/>
        <end position="594"/>
    </location>
</feature>
<dbReference type="SUPFAM" id="SSF54373">
    <property type="entry name" value="FAD-linked reductases, C-terminal domain"/>
    <property type="match status" value="1"/>
</dbReference>
<feature type="signal peptide" evidence="5">
    <location>
        <begin position="1"/>
        <end position="17"/>
    </location>
</feature>
<dbReference type="SUPFAM" id="SSF51905">
    <property type="entry name" value="FAD/NAD(P)-binding domain"/>
    <property type="match status" value="1"/>
</dbReference>
<evidence type="ECO:0000259" key="7">
    <source>
        <dbReference type="PROSITE" id="PS00624"/>
    </source>
</evidence>
<keyword evidence="9" id="KW-1185">Reference proteome</keyword>
<name>A0AAN6CAR1_FUSAU</name>
<dbReference type="PANTHER" id="PTHR11552:SF115">
    <property type="entry name" value="DEHYDROGENASE XPTC-RELATED"/>
    <property type="match status" value="1"/>
</dbReference>
<evidence type="ECO:0000313" key="9">
    <source>
        <dbReference type="Proteomes" id="UP000537989"/>
    </source>
</evidence>
<feature type="binding site" evidence="3">
    <location>
        <position position="237"/>
    </location>
    <ligand>
        <name>FAD</name>
        <dbReference type="ChEBI" id="CHEBI:57692"/>
    </ligand>
</feature>
<comment type="similarity">
    <text evidence="1 4">Belongs to the GMC oxidoreductase family.</text>
</comment>
<dbReference type="InterPro" id="IPR036188">
    <property type="entry name" value="FAD/NAD-bd_sf"/>
</dbReference>
<dbReference type="PANTHER" id="PTHR11552">
    <property type="entry name" value="GLUCOSE-METHANOL-CHOLINE GMC OXIDOREDUCTASE"/>
    <property type="match status" value="1"/>
</dbReference>
<dbReference type="Proteomes" id="UP000537989">
    <property type="component" value="Unassembled WGS sequence"/>
</dbReference>
<comment type="cofactor">
    <cofactor evidence="3">
        <name>FAD</name>
        <dbReference type="ChEBI" id="CHEBI:57692"/>
    </cofactor>
</comment>
<dbReference type="InterPro" id="IPR000172">
    <property type="entry name" value="GMC_OxRdtase_N"/>
</dbReference>
<feature type="active site" description="Proton acceptor" evidence="2">
    <location>
        <position position="524"/>
    </location>
</feature>
<dbReference type="PROSITE" id="PS00624">
    <property type="entry name" value="GMC_OXRED_2"/>
    <property type="match status" value="1"/>
</dbReference>
<dbReference type="PROSITE" id="PS00623">
    <property type="entry name" value="GMC_OXRED_1"/>
    <property type="match status" value="1"/>
</dbReference>
<feature type="binding site" evidence="3">
    <location>
        <position position="101"/>
    </location>
    <ligand>
        <name>FAD</name>
        <dbReference type="ChEBI" id="CHEBI:57692"/>
    </ligand>
</feature>
<feature type="domain" description="Glucose-methanol-choline oxidoreductase N-terminal" evidence="6">
    <location>
        <begin position="99"/>
        <end position="122"/>
    </location>
</feature>
<evidence type="ECO:0000256" key="4">
    <source>
        <dbReference type="RuleBase" id="RU003968"/>
    </source>
</evidence>
<evidence type="ECO:0000256" key="1">
    <source>
        <dbReference type="ARBA" id="ARBA00010790"/>
    </source>
</evidence>
<reference evidence="8 9" key="1">
    <citation type="submission" date="2020-02" db="EMBL/GenBank/DDBJ databases">
        <title>Identification and distribution of gene clusters putatively required for synthesis of sphingolipid metabolism inhibitors in phylogenetically diverse species of the filamentous fungus Fusarium.</title>
        <authorList>
            <person name="Kim H.-S."/>
            <person name="Busman M."/>
            <person name="Brown D.W."/>
            <person name="Divon H."/>
            <person name="Uhlig S."/>
            <person name="Proctor R.H."/>
        </authorList>
    </citation>
    <scope>NUCLEOTIDE SEQUENCE [LARGE SCALE GENOMIC DNA]</scope>
    <source>
        <strain evidence="8 9">NRRL 2903</strain>
    </source>
</reference>
<feature type="active site" description="Proton acceptor" evidence="2">
    <location>
        <position position="567"/>
    </location>
</feature>
<evidence type="ECO:0000256" key="2">
    <source>
        <dbReference type="PIRSR" id="PIRSR000137-1"/>
    </source>
</evidence>
<keyword evidence="4" id="KW-0285">Flavoprotein</keyword>
<dbReference type="Pfam" id="PF05199">
    <property type="entry name" value="GMC_oxred_C"/>
    <property type="match status" value="1"/>
</dbReference>
<dbReference type="InterPro" id="IPR012132">
    <property type="entry name" value="GMC_OxRdtase"/>
</dbReference>
<dbReference type="Gene3D" id="3.30.560.10">
    <property type="entry name" value="Glucose Oxidase, domain 3"/>
    <property type="match status" value="1"/>
</dbReference>
<dbReference type="AlphaFoldDB" id="A0AAN6CAR1"/>
<dbReference type="GO" id="GO:0050660">
    <property type="term" value="F:flavin adenine dinucleotide binding"/>
    <property type="evidence" value="ECO:0007669"/>
    <property type="project" value="InterPro"/>
</dbReference>
<keyword evidence="3 4" id="KW-0274">FAD</keyword>
<organism evidence="8 9">
    <name type="scientific">Fusarium austroamericanum</name>
    <dbReference type="NCBI Taxonomy" id="282268"/>
    <lineage>
        <taxon>Eukaryota</taxon>
        <taxon>Fungi</taxon>
        <taxon>Dikarya</taxon>
        <taxon>Ascomycota</taxon>
        <taxon>Pezizomycotina</taxon>
        <taxon>Sordariomycetes</taxon>
        <taxon>Hypocreomycetidae</taxon>
        <taxon>Hypocreales</taxon>
        <taxon>Nectriaceae</taxon>
        <taxon>Fusarium</taxon>
    </lineage>
</organism>
<comment type="caution">
    <text evidence="8">The sequence shown here is derived from an EMBL/GenBank/DDBJ whole genome shotgun (WGS) entry which is preliminary data.</text>
</comment>
<accession>A0AAN6CAR1</accession>
<proteinExistence type="inferred from homology"/>